<comment type="similarity">
    <text evidence="1">Belongs to the complex I LYR family.</text>
</comment>
<evidence type="ECO:0000313" key="4">
    <source>
        <dbReference type="EMBL" id="KAA8581721.1"/>
    </source>
</evidence>
<dbReference type="Proteomes" id="UP000327493">
    <property type="component" value="Chromosome 21"/>
</dbReference>
<gene>
    <name evidence="4" type="ORF">FQN60_003302</name>
</gene>
<dbReference type="InterPro" id="IPR045294">
    <property type="entry name" value="Complex1_LYR_LYRM1"/>
</dbReference>
<dbReference type="EMBL" id="VOFY01000021">
    <property type="protein sequence ID" value="KAA8581721.1"/>
    <property type="molecule type" value="Genomic_DNA"/>
</dbReference>
<dbReference type="InterPro" id="IPR008011">
    <property type="entry name" value="Complex1_LYR_dom"/>
</dbReference>
<evidence type="ECO:0000256" key="2">
    <source>
        <dbReference type="SAM" id="MobiDB-lite"/>
    </source>
</evidence>
<evidence type="ECO:0000259" key="3">
    <source>
        <dbReference type="Pfam" id="PF05347"/>
    </source>
</evidence>
<dbReference type="GO" id="GO:0005739">
    <property type="term" value="C:mitochondrion"/>
    <property type="evidence" value="ECO:0007669"/>
    <property type="project" value="TreeGrafter"/>
</dbReference>
<protein>
    <recommendedName>
        <fullName evidence="3">Complex 1 LYR protein domain-containing protein</fullName>
    </recommendedName>
</protein>
<evidence type="ECO:0000256" key="1">
    <source>
        <dbReference type="ARBA" id="ARBA00009508"/>
    </source>
</evidence>
<dbReference type="CDD" id="cd20261">
    <property type="entry name" value="Complex1_LYR_LYRM1"/>
    <property type="match status" value="1"/>
</dbReference>
<comment type="caution">
    <text evidence="4">The sequence shown here is derived from an EMBL/GenBank/DDBJ whole genome shotgun (WGS) entry which is preliminary data.</text>
</comment>
<reference evidence="4 5" key="1">
    <citation type="submission" date="2019-08" db="EMBL/GenBank/DDBJ databases">
        <title>A chromosome-level genome assembly, high-density linkage maps, and genome scans reveal the genomic architecture of hybrid incompatibilities underlying speciation via character displacement in darters (Percidae: Etheostominae).</title>
        <authorList>
            <person name="Moran R.L."/>
            <person name="Catchen J.M."/>
            <person name="Fuller R.C."/>
        </authorList>
    </citation>
    <scope>NUCLEOTIDE SEQUENCE [LARGE SCALE GENOMIC DNA]</scope>
    <source>
        <strain evidence="4">EspeVRDwgs_2016</strain>
        <tissue evidence="4">Muscle</tissue>
    </source>
</reference>
<name>A0A5J5CPE5_9PERO</name>
<sequence>MTSSTRSIVLSLYTRVFRIARSWQAQSGVASDTERERQYILQEACTLFRQNQQLTDPESINRCIEECEARIEIGKSEEMPHISLHKSNPTQVYITGTHIQGLRTYHQWDWQLRKAGRCERNSAGESRPSQYTYSHMTTPDAR</sequence>
<evidence type="ECO:0000313" key="5">
    <source>
        <dbReference type="Proteomes" id="UP000327493"/>
    </source>
</evidence>
<organism evidence="4 5">
    <name type="scientific">Etheostoma spectabile</name>
    <name type="common">orangethroat darter</name>
    <dbReference type="NCBI Taxonomy" id="54343"/>
    <lineage>
        <taxon>Eukaryota</taxon>
        <taxon>Metazoa</taxon>
        <taxon>Chordata</taxon>
        <taxon>Craniata</taxon>
        <taxon>Vertebrata</taxon>
        <taxon>Euteleostomi</taxon>
        <taxon>Actinopterygii</taxon>
        <taxon>Neopterygii</taxon>
        <taxon>Teleostei</taxon>
        <taxon>Neoteleostei</taxon>
        <taxon>Acanthomorphata</taxon>
        <taxon>Eupercaria</taxon>
        <taxon>Perciformes</taxon>
        <taxon>Percoidei</taxon>
        <taxon>Percidae</taxon>
        <taxon>Etheostomatinae</taxon>
        <taxon>Etheostoma</taxon>
    </lineage>
</organism>
<accession>A0A5J5CPE5</accession>
<proteinExistence type="inferred from homology"/>
<keyword evidence="5" id="KW-1185">Reference proteome</keyword>
<feature type="compositionally biased region" description="Polar residues" evidence="2">
    <location>
        <begin position="123"/>
        <end position="142"/>
    </location>
</feature>
<feature type="region of interest" description="Disordered" evidence="2">
    <location>
        <begin position="119"/>
        <end position="142"/>
    </location>
</feature>
<dbReference type="Pfam" id="PF05347">
    <property type="entry name" value="Complex1_LYR"/>
    <property type="match status" value="1"/>
</dbReference>
<dbReference type="AlphaFoldDB" id="A0A5J5CPE5"/>
<dbReference type="InterPro" id="IPR040330">
    <property type="entry name" value="LYRM1"/>
</dbReference>
<feature type="domain" description="Complex 1 LYR protein" evidence="3">
    <location>
        <begin position="9"/>
        <end position="71"/>
    </location>
</feature>
<dbReference type="PANTHER" id="PTHR14273:SF0">
    <property type="entry name" value="LYR MOTIF-CONTAINING PROTEIN 1"/>
    <property type="match status" value="1"/>
</dbReference>
<dbReference type="PANTHER" id="PTHR14273">
    <property type="entry name" value="LYR MOTIF-CONTAINING PROTEIN 1"/>
    <property type="match status" value="1"/>
</dbReference>